<dbReference type="InterPro" id="IPR014729">
    <property type="entry name" value="Rossmann-like_a/b/a_fold"/>
</dbReference>
<proteinExistence type="predicted"/>
<dbReference type="NCBIfam" id="TIGR00290">
    <property type="entry name" value="MJ0570_dom"/>
    <property type="match status" value="1"/>
</dbReference>
<protein>
    <submittedName>
        <fullName evidence="2">ATP binding protein</fullName>
    </submittedName>
</protein>
<dbReference type="HOGENOM" id="CLU_010289_0_2_2"/>
<dbReference type="InterPro" id="IPR030662">
    <property type="entry name" value="DPH6/MJ0570"/>
</dbReference>
<dbReference type="NCBIfam" id="TIGR03679">
    <property type="entry name" value="arCOG00187"/>
    <property type="match status" value="1"/>
</dbReference>
<dbReference type="EMBL" id="CP001800">
    <property type="protein sequence ID" value="ACX91953.1"/>
    <property type="molecule type" value="Genomic_DNA"/>
</dbReference>
<dbReference type="SMR" id="D0KT84"/>
<feature type="domain" description="Diphthamide synthase" evidence="1">
    <location>
        <begin position="1"/>
        <end position="211"/>
    </location>
</feature>
<reference evidence="2" key="1">
    <citation type="submission" date="2009-10" db="EMBL/GenBank/DDBJ databases">
        <title>Complete sequence of Sulfolobus solfataricus 98/2.</title>
        <authorList>
            <consortium name="US DOE Joint Genome Institute"/>
            <person name="Lucas S."/>
            <person name="Copeland A."/>
            <person name="Lapidus A."/>
            <person name="Glavina del Rio T."/>
            <person name="Tice H."/>
            <person name="Bruce D."/>
            <person name="Goodwin L."/>
            <person name="Pitluck S."/>
            <person name="Munk A.C."/>
            <person name="Brettin T."/>
            <person name="Detter J.C."/>
            <person name="Han C."/>
            <person name="Tapia R."/>
            <person name="Larimer F."/>
            <person name="Land M."/>
            <person name="Hauser L."/>
            <person name="Kyrpides N."/>
            <person name="Ovchinnikova G."/>
            <person name="Mead D."/>
        </authorList>
    </citation>
    <scope>NUCLEOTIDE SEQUENCE [LARGE SCALE GENOMIC DNA]</scope>
    <source>
        <strain evidence="2">98/2</strain>
    </source>
</reference>
<dbReference type="Gene3D" id="3.90.1490.10">
    <property type="entry name" value="putative n-type atp pyrophosphatase, domain 2"/>
    <property type="match status" value="1"/>
</dbReference>
<dbReference type="InterPro" id="IPR002761">
    <property type="entry name" value="Diphthami_syn_dom"/>
</dbReference>
<gene>
    <name evidence="2" type="ordered locus">Ssol_1736</name>
</gene>
<dbReference type="AlphaFoldDB" id="D0KT84"/>
<dbReference type="PIRSF" id="PIRSF039123">
    <property type="entry name" value="Diphthamide_synthase"/>
    <property type="match status" value="1"/>
</dbReference>
<dbReference type="Gene3D" id="3.40.50.620">
    <property type="entry name" value="HUPs"/>
    <property type="match status" value="1"/>
</dbReference>
<dbReference type="FunFam" id="3.40.50.620:FF:000145">
    <property type="entry name" value="ATP-binding domain containing protein"/>
    <property type="match status" value="1"/>
</dbReference>
<dbReference type="RefSeq" id="WP_009991226.1">
    <property type="nucleotide sequence ID" value="NZ_ACUK01000205.1"/>
</dbReference>
<dbReference type="PANTHER" id="PTHR12196">
    <property type="entry name" value="DOMAIN OF UNKNOWN FUNCTION 71 DUF71 -CONTAINING PROTEIN"/>
    <property type="match status" value="1"/>
</dbReference>
<dbReference type="GeneID" id="1454947"/>
<sequence>MKICVLYSGGKDSTYALHWAVFKGFEVVCLITLIPKREDSWMFQYPNVIYTKYQAEAMDFKLITFGTSGEKDKELEDLKKALLQAKNEGADGIVSGALLSDYQRLNISIIAEELGLKTYTPLWRKSQEEYMRWLVKEGFKFIITSASAYGFPFDLVGKEITTEDVEKIIERARRYGFNPAFEGGEAETFVTYAPLFKTQLRVNGKLKRISEYECRYEITDIH</sequence>
<evidence type="ECO:0000259" key="1">
    <source>
        <dbReference type="Pfam" id="PF01902"/>
    </source>
</evidence>
<dbReference type="PANTHER" id="PTHR12196:SF2">
    <property type="entry name" value="DIPHTHINE--AMMONIA LIGASE"/>
    <property type="match status" value="1"/>
</dbReference>
<dbReference type="CDD" id="cd01994">
    <property type="entry name" value="AANH_PF0828-like"/>
    <property type="match status" value="1"/>
</dbReference>
<dbReference type="GO" id="GO:0017178">
    <property type="term" value="F:diphthine-ammonia ligase activity"/>
    <property type="evidence" value="ECO:0007669"/>
    <property type="project" value="TreeGrafter"/>
</dbReference>
<organism evidence="2">
    <name type="scientific">Saccharolobus solfataricus (strain 98/2)</name>
    <name type="common">Sulfolobus solfataricus</name>
    <dbReference type="NCBI Taxonomy" id="555311"/>
    <lineage>
        <taxon>Archaea</taxon>
        <taxon>Thermoproteota</taxon>
        <taxon>Thermoprotei</taxon>
        <taxon>Sulfolobales</taxon>
        <taxon>Sulfolobaceae</taxon>
        <taxon>Saccharolobus</taxon>
    </lineage>
</organism>
<accession>D0KT84</accession>
<dbReference type="GO" id="GO:0017183">
    <property type="term" value="P:protein histidyl modification to diphthamide"/>
    <property type="evidence" value="ECO:0007669"/>
    <property type="project" value="TreeGrafter"/>
</dbReference>
<dbReference type="Pfam" id="PF01902">
    <property type="entry name" value="Diphthami_syn_2"/>
    <property type="match status" value="1"/>
</dbReference>
<dbReference type="KEGG" id="sol:Ssol_1736"/>
<evidence type="ECO:0000313" key="2">
    <source>
        <dbReference type="EMBL" id="ACX91953.1"/>
    </source>
</evidence>
<name>D0KT84_SACS9</name>
<dbReference type="InterPro" id="IPR022427">
    <property type="entry name" value="MJ0570_ATP-bd"/>
</dbReference>
<dbReference type="SUPFAM" id="SSF52402">
    <property type="entry name" value="Adenine nucleotide alpha hydrolases-like"/>
    <property type="match status" value="1"/>
</dbReference>